<evidence type="ECO:0000256" key="4">
    <source>
        <dbReference type="ARBA" id="ARBA00022806"/>
    </source>
</evidence>
<evidence type="ECO:0000256" key="9">
    <source>
        <dbReference type="ARBA" id="ARBA00034808"/>
    </source>
</evidence>
<dbReference type="Gene3D" id="1.10.486.10">
    <property type="entry name" value="PCRA, domain 4"/>
    <property type="match status" value="1"/>
</dbReference>
<evidence type="ECO:0000256" key="11">
    <source>
        <dbReference type="PROSITE-ProRule" id="PRU00560"/>
    </source>
</evidence>
<dbReference type="AlphaFoldDB" id="A0A1G2TWG3"/>
<dbReference type="Gene3D" id="1.10.10.160">
    <property type="match status" value="1"/>
</dbReference>
<dbReference type="InterPro" id="IPR014017">
    <property type="entry name" value="DNA_helicase_UvrD-like_C"/>
</dbReference>
<dbReference type="Proteomes" id="UP000177707">
    <property type="component" value="Unassembled WGS sequence"/>
</dbReference>
<keyword evidence="5 11" id="KW-0067">ATP-binding</keyword>
<dbReference type="InterPro" id="IPR013986">
    <property type="entry name" value="DExx_box_DNA_helicase_dom_sf"/>
</dbReference>
<proteinExistence type="inferred from homology"/>
<evidence type="ECO:0000259" key="12">
    <source>
        <dbReference type="PROSITE" id="PS51198"/>
    </source>
</evidence>
<dbReference type="Pfam" id="PF13361">
    <property type="entry name" value="UvrD_C"/>
    <property type="match status" value="1"/>
</dbReference>
<protein>
    <recommendedName>
        <fullName evidence="9">DNA 3'-5' helicase</fullName>
        <ecNumber evidence="9">5.6.2.4</ecNumber>
    </recommendedName>
</protein>
<dbReference type="GO" id="GO:0033202">
    <property type="term" value="C:DNA helicase complex"/>
    <property type="evidence" value="ECO:0007669"/>
    <property type="project" value="TreeGrafter"/>
</dbReference>
<keyword evidence="4 11" id="KW-0347">Helicase</keyword>
<feature type="binding site" evidence="11">
    <location>
        <begin position="26"/>
        <end position="33"/>
    </location>
    <ligand>
        <name>ATP</name>
        <dbReference type="ChEBI" id="CHEBI:30616"/>
    </ligand>
</feature>
<dbReference type="EC" id="5.6.2.4" evidence="9"/>
<evidence type="ECO:0000256" key="10">
    <source>
        <dbReference type="ARBA" id="ARBA00048988"/>
    </source>
</evidence>
<reference evidence="14 15" key="1">
    <citation type="journal article" date="2016" name="Nat. Commun.">
        <title>Thousands of microbial genomes shed light on interconnected biogeochemical processes in an aquifer system.</title>
        <authorList>
            <person name="Anantharaman K."/>
            <person name="Brown C.T."/>
            <person name="Hug L.A."/>
            <person name="Sharon I."/>
            <person name="Castelle C.J."/>
            <person name="Probst A.J."/>
            <person name="Thomas B.C."/>
            <person name="Singh A."/>
            <person name="Wilkins M.J."/>
            <person name="Karaoz U."/>
            <person name="Brodie E.L."/>
            <person name="Williams K.H."/>
            <person name="Hubbard S.S."/>
            <person name="Banfield J.F."/>
        </authorList>
    </citation>
    <scope>NUCLEOTIDE SEQUENCE [LARGE SCALE GENOMIC DNA]</scope>
</reference>
<dbReference type="STRING" id="1802758.A3A96_03195"/>
<comment type="catalytic activity">
    <reaction evidence="10">
        <text>ATP + H2O = ADP + phosphate + H(+)</text>
        <dbReference type="Rhea" id="RHEA:13065"/>
        <dbReference type="ChEBI" id="CHEBI:15377"/>
        <dbReference type="ChEBI" id="CHEBI:15378"/>
        <dbReference type="ChEBI" id="CHEBI:30616"/>
        <dbReference type="ChEBI" id="CHEBI:43474"/>
        <dbReference type="ChEBI" id="CHEBI:456216"/>
        <dbReference type="EC" id="5.6.2.4"/>
    </reaction>
</comment>
<evidence type="ECO:0000256" key="7">
    <source>
        <dbReference type="ARBA" id="ARBA00023235"/>
    </source>
</evidence>
<feature type="domain" description="UvrD-like helicase ATP-binding" evidence="12">
    <location>
        <begin position="5"/>
        <end position="292"/>
    </location>
</feature>
<evidence type="ECO:0000256" key="3">
    <source>
        <dbReference type="ARBA" id="ARBA00022801"/>
    </source>
</evidence>
<name>A0A1G2TWG3_9BACT</name>
<dbReference type="GO" id="GO:0005524">
    <property type="term" value="F:ATP binding"/>
    <property type="evidence" value="ECO:0007669"/>
    <property type="project" value="UniProtKB-UniRule"/>
</dbReference>
<keyword evidence="7" id="KW-0413">Isomerase</keyword>
<dbReference type="Pfam" id="PF00580">
    <property type="entry name" value="UvrD-helicase"/>
    <property type="match status" value="1"/>
</dbReference>
<evidence type="ECO:0000256" key="1">
    <source>
        <dbReference type="ARBA" id="ARBA00009922"/>
    </source>
</evidence>
<accession>A0A1G2TWG3</accession>
<sequence>MDYFGELNGAQRVAVETTEGPLLVLAGAGAGKTKTVTYRILNLVQKGVPPENILAVTFTNKAAKEMEERILKLLGENKLVNRPISIEGKPFIATFHGLGAFIIKENFREAGVKKHFSIYDREDSKRVVKEALQKNGYDPKQFEPSKILSIISREKGNFVEASEYFERASNEYFGGIVAKVWQDYEIILKKENALDFDDLILVAGKLLQKEEIRKIYENKWQYVHIDEYQDTNKVQYQIAEAIARKHQNICAVGDVDQNIYSWRGANIRNILNFEKDYKGAKLVVLEENYRSTKTILAVANKIIEKNKFRKEKILITKNAVGEKVGLFEALTENHEAEFVALKAKELQKNGVPLSEIAVLYRANFQSRVLEEEFLAKDVPYQVLGTRFFERKEIKDILAFLRFCFNPESISDLKRIINVPPRGIGKTTLLKIVEGKEESLPAGMKIKMSVFRELLRRIKNFAVQNPPSRTIMFIAEEVGLNKNLEKTEEGTERIENIKELAALASRYDKLNPEEGVEKLLEDTSLTSDQDSDKKEKDGVRLMTVHASKGLEFAYVFVTGLEEGLFPHDRNNDENVSEEEAEEERRLFYVAVTRAKKKLFLSYAQTRTIFGSRGVNIPSEFILEIPDEYLEREFLDYTPKRKPLLHIEF</sequence>
<dbReference type="GO" id="GO:0003677">
    <property type="term" value="F:DNA binding"/>
    <property type="evidence" value="ECO:0007669"/>
    <property type="project" value="UniProtKB-KW"/>
</dbReference>
<dbReference type="GO" id="GO:0005829">
    <property type="term" value="C:cytosol"/>
    <property type="evidence" value="ECO:0007669"/>
    <property type="project" value="TreeGrafter"/>
</dbReference>
<dbReference type="InterPro" id="IPR000212">
    <property type="entry name" value="DNA_helicase_UvrD/REP"/>
</dbReference>
<dbReference type="CDD" id="cd18807">
    <property type="entry name" value="SF1_C_UvrD"/>
    <property type="match status" value="1"/>
</dbReference>
<gene>
    <name evidence="14" type="ORF">A3A96_03195</name>
</gene>
<evidence type="ECO:0000313" key="15">
    <source>
        <dbReference type="Proteomes" id="UP000177707"/>
    </source>
</evidence>
<dbReference type="PANTHER" id="PTHR11070">
    <property type="entry name" value="UVRD / RECB / PCRA DNA HELICASE FAMILY MEMBER"/>
    <property type="match status" value="1"/>
</dbReference>
<dbReference type="PROSITE" id="PS51217">
    <property type="entry name" value="UVRD_HELICASE_CTER"/>
    <property type="match status" value="1"/>
</dbReference>
<dbReference type="CDD" id="cd17932">
    <property type="entry name" value="DEXQc_UvrD"/>
    <property type="match status" value="1"/>
</dbReference>
<dbReference type="InterPro" id="IPR014016">
    <property type="entry name" value="UvrD-like_ATP-bd"/>
</dbReference>
<organism evidence="14 15">
    <name type="scientific">Candidatus Zambryskibacteria bacterium RIFCSPLOWO2_01_FULL_39_39</name>
    <dbReference type="NCBI Taxonomy" id="1802758"/>
    <lineage>
        <taxon>Bacteria</taxon>
        <taxon>Candidatus Zambryskiibacteriota</taxon>
    </lineage>
</organism>
<comment type="catalytic activity">
    <reaction evidence="8">
        <text>Couples ATP hydrolysis with the unwinding of duplex DNA by translocating in the 3'-5' direction.</text>
        <dbReference type="EC" id="5.6.2.4"/>
    </reaction>
</comment>
<keyword evidence="3 11" id="KW-0378">Hydrolase</keyword>
<comment type="caution">
    <text evidence="14">The sequence shown here is derived from an EMBL/GenBank/DDBJ whole genome shotgun (WGS) entry which is preliminary data.</text>
</comment>
<evidence type="ECO:0000256" key="5">
    <source>
        <dbReference type="ARBA" id="ARBA00022840"/>
    </source>
</evidence>
<comment type="similarity">
    <text evidence="1">Belongs to the helicase family. UvrD subfamily.</text>
</comment>
<dbReference type="InterPro" id="IPR027417">
    <property type="entry name" value="P-loop_NTPase"/>
</dbReference>
<dbReference type="PROSITE" id="PS51198">
    <property type="entry name" value="UVRD_HELICASE_ATP_BIND"/>
    <property type="match status" value="1"/>
</dbReference>
<dbReference type="PANTHER" id="PTHR11070:SF2">
    <property type="entry name" value="ATP-DEPENDENT DNA HELICASE SRS2"/>
    <property type="match status" value="1"/>
</dbReference>
<dbReference type="SUPFAM" id="SSF52540">
    <property type="entry name" value="P-loop containing nucleoside triphosphate hydrolases"/>
    <property type="match status" value="1"/>
</dbReference>
<evidence type="ECO:0000256" key="2">
    <source>
        <dbReference type="ARBA" id="ARBA00022741"/>
    </source>
</evidence>
<evidence type="ECO:0000256" key="8">
    <source>
        <dbReference type="ARBA" id="ARBA00034617"/>
    </source>
</evidence>
<dbReference type="EMBL" id="MHWB01000011">
    <property type="protein sequence ID" value="OHB01646.1"/>
    <property type="molecule type" value="Genomic_DNA"/>
</dbReference>
<dbReference type="Gene3D" id="3.40.50.300">
    <property type="entry name" value="P-loop containing nucleotide triphosphate hydrolases"/>
    <property type="match status" value="2"/>
</dbReference>
<feature type="domain" description="UvrD-like helicase C-terminal" evidence="13">
    <location>
        <begin position="293"/>
        <end position="548"/>
    </location>
</feature>
<dbReference type="GO" id="GO:0000725">
    <property type="term" value="P:recombinational repair"/>
    <property type="evidence" value="ECO:0007669"/>
    <property type="project" value="TreeGrafter"/>
</dbReference>
<evidence type="ECO:0000313" key="14">
    <source>
        <dbReference type="EMBL" id="OHB01646.1"/>
    </source>
</evidence>
<evidence type="ECO:0000259" key="13">
    <source>
        <dbReference type="PROSITE" id="PS51217"/>
    </source>
</evidence>
<keyword evidence="2 11" id="KW-0547">Nucleotide-binding</keyword>
<evidence type="ECO:0000256" key="6">
    <source>
        <dbReference type="ARBA" id="ARBA00023125"/>
    </source>
</evidence>
<keyword evidence="6" id="KW-0238">DNA-binding</keyword>
<dbReference type="GO" id="GO:0043138">
    <property type="term" value="F:3'-5' DNA helicase activity"/>
    <property type="evidence" value="ECO:0007669"/>
    <property type="project" value="UniProtKB-EC"/>
</dbReference>
<dbReference type="GO" id="GO:0016887">
    <property type="term" value="F:ATP hydrolysis activity"/>
    <property type="evidence" value="ECO:0007669"/>
    <property type="project" value="RHEA"/>
</dbReference>